<evidence type="ECO:0000313" key="2">
    <source>
        <dbReference type="Proteomes" id="UP001622950"/>
    </source>
</evidence>
<dbReference type="Proteomes" id="UP001622950">
    <property type="component" value="Unassembled WGS sequence"/>
</dbReference>
<sequence length="101" mass="11033">MKVTRPDGATMVMRDGSVTIENLVPKSIGIRNLSEIESFAVRTQDQTRIFRMDFVGGGHVEVTYAHDGQVKEVTGQNLQQTISKDNAIIVSQGDSSTGQTH</sequence>
<dbReference type="EMBL" id="JBJHQE010000098">
    <property type="protein sequence ID" value="MFK9084729.1"/>
    <property type="molecule type" value="Genomic_DNA"/>
</dbReference>
<organism evidence="1 2">
    <name type="scientific">Pseudomonas neuropathica</name>
    <dbReference type="NCBI Taxonomy" id="2730425"/>
    <lineage>
        <taxon>Bacteria</taxon>
        <taxon>Pseudomonadati</taxon>
        <taxon>Pseudomonadota</taxon>
        <taxon>Gammaproteobacteria</taxon>
        <taxon>Pseudomonadales</taxon>
        <taxon>Pseudomonadaceae</taxon>
        <taxon>Pseudomonas</taxon>
    </lineage>
</organism>
<accession>A0ACC7N3B4</accession>
<keyword evidence="2" id="KW-1185">Reference proteome</keyword>
<evidence type="ECO:0000313" key="1">
    <source>
        <dbReference type="EMBL" id="MFK9084729.1"/>
    </source>
</evidence>
<gene>
    <name evidence="1" type="ORF">ACJEBM_29180</name>
</gene>
<reference evidence="1" key="1">
    <citation type="submission" date="2024-11" db="EMBL/GenBank/DDBJ databases">
        <authorList>
            <person name="Lucas J.A."/>
        </authorList>
    </citation>
    <scope>NUCLEOTIDE SEQUENCE</scope>
    <source>
        <strain evidence="1">Z 8.8</strain>
    </source>
</reference>
<proteinExistence type="predicted"/>
<comment type="caution">
    <text evidence="1">The sequence shown here is derived from an EMBL/GenBank/DDBJ whole genome shotgun (WGS) entry which is preliminary data.</text>
</comment>
<name>A0ACC7N3B4_9PSED</name>
<protein>
    <submittedName>
        <fullName evidence="1">Uncharacterized protein</fullName>
    </submittedName>
</protein>